<keyword evidence="7" id="KW-0256">Endoplasmic reticulum</keyword>
<comment type="similarity">
    <text evidence="4">Belongs to the glycosyltransferase 8 family.</text>
</comment>
<dbReference type="Pfam" id="PF18401">
    <property type="entry name" value="Thioredoxin_13"/>
    <property type="match status" value="1"/>
</dbReference>
<dbReference type="CDD" id="cd06432">
    <property type="entry name" value="GT8_HUGT1_C_like"/>
    <property type="match status" value="1"/>
</dbReference>
<dbReference type="InterPro" id="IPR040694">
    <property type="entry name" value="UGGT_TRXL_2"/>
</dbReference>
<accession>A0A3N4JKP0</accession>
<feature type="compositionally biased region" description="Basic and acidic residues" evidence="9">
    <location>
        <begin position="1500"/>
        <end position="1536"/>
    </location>
</feature>
<evidence type="ECO:0000256" key="9">
    <source>
        <dbReference type="SAM" id="MobiDB-lite"/>
    </source>
</evidence>
<feature type="domain" description="UDP-glucose:glycoprotein glucosyltransferase thioredoxin-like" evidence="14">
    <location>
        <begin position="673"/>
        <end position="897"/>
    </location>
</feature>
<dbReference type="InterPro" id="IPR040497">
    <property type="entry name" value="Glyco_transf_24"/>
</dbReference>
<evidence type="ECO:0000259" key="15">
    <source>
        <dbReference type="Pfam" id="PF18404"/>
    </source>
</evidence>
<dbReference type="Pfam" id="PF18400">
    <property type="entry name" value="Thioredoxin_12"/>
    <property type="match status" value="1"/>
</dbReference>
<evidence type="ECO:0008006" key="18">
    <source>
        <dbReference type="Google" id="ProtNLM"/>
    </source>
</evidence>
<dbReference type="GO" id="GO:0003980">
    <property type="term" value="F:UDP-glucose:glycoprotein glucosyltransferase activity"/>
    <property type="evidence" value="ECO:0007669"/>
    <property type="project" value="InterPro"/>
</dbReference>
<dbReference type="SUPFAM" id="SSF53448">
    <property type="entry name" value="Nucleotide-diphospho-sugar transferases"/>
    <property type="match status" value="1"/>
</dbReference>
<dbReference type="InterPro" id="IPR009448">
    <property type="entry name" value="UDP-g_GGtrans"/>
</dbReference>
<dbReference type="Proteomes" id="UP000276215">
    <property type="component" value="Unassembled WGS sequence"/>
</dbReference>
<dbReference type="InterPro" id="IPR029044">
    <property type="entry name" value="Nucleotide-diphossugar_trans"/>
</dbReference>
<dbReference type="OrthoDB" id="27683at2759"/>
<proteinExistence type="inferred from homology"/>
<gene>
    <name evidence="16" type="ORF">L873DRAFT_1789949</name>
</gene>
<dbReference type="STRING" id="1336337.A0A3N4JKP0"/>
<dbReference type="InterPro" id="IPR040692">
    <property type="entry name" value="UGGT_TRXL_3"/>
</dbReference>
<evidence type="ECO:0000259" key="13">
    <source>
        <dbReference type="Pfam" id="PF18402"/>
    </source>
</evidence>
<evidence type="ECO:0000256" key="5">
    <source>
        <dbReference type="ARBA" id="ARBA00022679"/>
    </source>
</evidence>
<dbReference type="PANTHER" id="PTHR11226:SF0">
    <property type="entry name" value="UDP-GLUCOSE:GLYCOPROTEIN GLUCOSYLTRANSFERASE"/>
    <property type="match status" value="1"/>
</dbReference>
<organism evidence="16 17">
    <name type="scientific">Choiromyces venosus 120613-1</name>
    <dbReference type="NCBI Taxonomy" id="1336337"/>
    <lineage>
        <taxon>Eukaryota</taxon>
        <taxon>Fungi</taxon>
        <taxon>Dikarya</taxon>
        <taxon>Ascomycota</taxon>
        <taxon>Pezizomycotina</taxon>
        <taxon>Pezizomycetes</taxon>
        <taxon>Pezizales</taxon>
        <taxon>Tuberaceae</taxon>
        <taxon>Choiromyces</taxon>
    </lineage>
</organism>
<dbReference type="InterPro" id="IPR040525">
    <property type="entry name" value="UGGT_TRXL_4"/>
</dbReference>
<dbReference type="Pfam" id="PF18404">
    <property type="entry name" value="Glyco_transf_24"/>
    <property type="match status" value="1"/>
</dbReference>
<protein>
    <recommendedName>
        <fullName evidence="18">UDP-glucose:glycoprotein glucosyltransferase</fullName>
    </recommendedName>
</protein>
<dbReference type="GO" id="GO:0036503">
    <property type="term" value="P:ERAD pathway"/>
    <property type="evidence" value="ECO:0007669"/>
    <property type="project" value="TreeGrafter"/>
</dbReference>
<sequence length="1536" mass="174409">MRLPNFGGRLSLGLLLLSPCLQLVSCGPAVNVALKASWNGAPFLLELLETAAEEVGASYFPLLDRIAAGDFAGIESDKALYDIFLRVAREEGYLVDQEELASFNFALSIHAAAPRIEAHYHYYENSLEPRMGRLYEATCEVWLQWSHKQICDTGGDFRDMLKSWERYRNDRRKLQFDRVLETQEDKPAAILYADIEAPIFKQFHEILRDYAKQGILTYRVRYKPQTNRKERPVILSGYGVELALKKTDYIVMDDRDVSGEGDVKKSKNTQVPIGELDDQEIQDIKPLHPKDMSFLGMKAASFVMNSEDPLATLLKLLQDFPKHTSSVAAIDINTDVTDELRENWDSFLGPGQNSLWINGVQLENSDINAFALLEHLRRERRFVNSFKMLGVNSSEAVQLLSHQILADSKQEEVPQRFDYRDNIEGGKTIVWLNDLEKDLRYREWPAAVDTLLRRVYPGQLHPLRRNVHHLVVPVDLASKDDLALITEQLRLFVDRKIALRFGVVPLTNTPEATAQAKVFYYLNDAYGLPVALGYLELVLGSGQFSKPNAKVFDQVIKEAELIEGQTALSLEEALSSETVEERIKASKSWAGRMGANSLVPPVFINGLSLAKDEQWMQMMSARLQVDVQLTQRAVYENVANDETDFVALLLGNAATRRNSHIFPEDEESIKTIDVGNLLQEYAHIFEKLPTIVSDKPDKLVETTIWVIGDFDEKDGYELLQGASELQKFAPGVTLIIIDNPQIVSENPALSTLLHQLYQVGFFKGPEQLQQLLEEVSPLKEHVNIPKVETLMQMWVPDVKSQSWQFPDHIESGNFWKESQKMLKAAGFKPGQRGAIINGRVVGPVPIGEEFGVEDFRQLLEYEHSRRILPVLKAANEIGVLEKLKGPQASACLTNLVALSNIPEVPTSMFQGPSLARTDAFNKLWKQEHVAIKSGDKDKAIFQVVASIDPASELAQKWVPILKVLSEMKGVYMTIYLNPQRMIAELPVKRFYRHVLNSAPTFDEYGNLTDSQARFENIPELPLLSLSMDVPPSWLVTPKESPYDLDNLKIQSLKDRLKGSDIEALYELRSILIEGHSTDIINGGPPKGAQLVLGTEKEPHFADTIIMANLGYFQFKANPGYYKMELKEGRSKEIFHIDSTGTKGFQQGKQEVTDEDSEIALLSFQGATLFPRLSRNPGMEVEDVLEQSSGMPKNVGDFTSKFLKKVEDVLVNIGLLAPAAGFKAQADINIFSVASGHLYERFLNIMMLSVMKHTDKSVKFWFIENFLSPSFKDFIPIMAKEYGFEYELVTYKWPHWLRGQKEKQREIWGYKILFLDVLFPLDLDKVIFVDADQIVRTDMKELVDLDLQGAPYGFTPMCDSREEIEGFRFWKQGYWKNFLKGLPYHISALYVVDLKRFRQIAAGDRLRQQYHQLSADPHSLSNLDQDLPNHMQSMLPIHSLPQEWLWCETWCSDESLKTAKTIDLCNNPMTKEPKLDRARRQVPEWTAYDEEIAALARRSLKKEAEEESEAVKQVDVEKEGTAKTPEESEKPTIKGEL</sequence>
<feature type="domain" description="UGGT thioredoxin-like" evidence="11">
    <location>
        <begin position="41"/>
        <end position="230"/>
    </location>
</feature>
<evidence type="ECO:0000256" key="7">
    <source>
        <dbReference type="ARBA" id="ARBA00022824"/>
    </source>
</evidence>
<feature type="domain" description="UGGT thioredoxin-like" evidence="13">
    <location>
        <begin position="417"/>
        <end position="661"/>
    </location>
</feature>
<evidence type="ECO:0000256" key="1">
    <source>
        <dbReference type="ARBA" id="ARBA00001913"/>
    </source>
</evidence>
<name>A0A3N4JKP0_9PEZI</name>
<dbReference type="EMBL" id="ML120392">
    <property type="protein sequence ID" value="RPA98819.1"/>
    <property type="molecule type" value="Genomic_DNA"/>
</dbReference>
<feature type="signal peptide" evidence="10">
    <location>
        <begin position="1"/>
        <end position="26"/>
    </location>
</feature>
<evidence type="ECO:0000256" key="8">
    <source>
        <dbReference type="ARBA" id="ARBA00023180"/>
    </source>
</evidence>
<keyword evidence="8" id="KW-0325">Glycoprotein</keyword>
<comment type="subcellular location">
    <subcellularLocation>
        <location evidence="2">Endoplasmic reticulum lumen</location>
    </subcellularLocation>
</comment>
<feature type="domain" description="UGGT thioredoxin-like" evidence="12">
    <location>
        <begin position="280"/>
        <end position="411"/>
    </location>
</feature>
<evidence type="ECO:0000256" key="10">
    <source>
        <dbReference type="SAM" id="SignalP"/>
    </source>
</evidence>
<dbReference type="Pfam" id="PF18402">
    <property type="entry name" value="Thioredoxin_14"/>
    <property type="match status" value="1"/>
</dbReference>
<comment type="pathway">
    <text evidence="3">Protein modification; protein glycosylation.</text>
</comment>
<keyword evidence="17" id="KW-1185">Reference proteome</keyword>
<evidence type="ECO:0000313" key="17">
    <source>
        <dbReference type="Proteomes" id="UP000276215"/>
    </source>
</evidence>
<dbReference type="Pfam" id="PF06427">
    <property type="entry name" value="UDP-g_GGTase"/>
    <property type="match status" value="1"/>
</dbReference>
<dbReference type="GO" id="GO:0051082">
    <property type="term" value="F:unfolded protein binding"/>
    <property type="evidence" value="ECO:0007669"/>
    <property type="project" value="TreeGrafter"/>
</dbReference>
<dbReference type="FunFam" id="3.90.550.10:FF:000065">
    <property type="entry name" value="UDP-glucose:glycoprotein glucosyltransferase, putative"/>
    <property type="match status" value="1"/>
</dbReference>
<reference evidence="16 17" key="1">
    <citation type="journal article" date="2018" name="Nat. Ecol. Evol.">
        <title>Pezizomycetes genomes reveal the molecular basis of ectomycorrhizal truffle lifestyle.</title>
        <authorList>
            <person name="Murat C."/>
            <person name="Payen T."/>
            <person name="Noel B."/>
            <person name="Kuo A."/>
            <person name="Morin E."/>
            <person name="Chen J."/>
            <person name="Kohler A."/>
            <person name="Krizsan K."/>
            <person name="Balestrini R."/>
            <person name="Da Silva C."/>
            <person name="Montanini B."/>
            <person name="Hainaut M."/>
            <person name="Levati E."/>
            <person name="Barry K.W."/>
            <person name="Belfiori B."/>
            <person name="Cichocki N."/>
            <person name="Clum A."/>
            <person name="Dockter R.B."/>
            <person name="Fauchery L."/>
            <person name="Guy J."/>
            <person name="Iotti M."/>
            <person name="Le Tacon F."/>
            <person name="Lindquist E.A."/>
            <person name="Lipzen A."/>
            <person name="Malagnac F."/>
            <person name="Mello A."/>
            <person name="Molinier V."/>
            <person name="Miyauchi S."/>
            <person name="Poulain J."/>
            <person name="Riccioni C."/>
            <person name="Rubini A."/>
            <person name="Sitrit Y."/>
            <person name="Splivallo R."/>
            <person name="Traeger S."/>
            <person name="Wang M."/>
            <person name="Zifcakova L."/>
            <person name="Wipf D."/>
            <person name="Zambonelli A."/>
            <person name="Paolocci F."/>
            <person name="Nowrousian M."/>
            <person name="Ottonello S."/>
            <person name="Baldrian P."/>
            <person name="Spatafora J.W."/>
            <person name="Henrissat B."/>
            <person name="Nagy L.G."/>
            <person name="Aury J.M."/>
            <person name="Wincker P."/>
            <person name="Grigoriev I.V."/>
            <person name="Bonfante P."/>
            <person name="Martin F.M."/>
        </authorList>
    </citation>
    <scope>NUCLEOTIDE SEQUENCE [LARGE SCALE GENOMIC DNA]</scope>
    <source>
        <strain evidence="16 17">120613-1</strain>
    </source>
</reference>
<dbReference type="GO" id="GO:0005788">
    <property type="term" value="C:endoplasmic reticulum lumen"/>
    <property type="evidence" value="ECO:0007669"/>
    <property type="project" value="UniProtKB-SubCell"/>
</dbReference>
<dbReference type="UniPathway" id="UPA00378"/>
<keyword evidence="5" id="KW-0808">Transferase</keyword>
<dbReference type="GO" id="GO:0018279">
    <property type="term" value="P:protein N-linked glycosylation via asparagine"/>
    <property type="evidence" value="ECO:0007669"/>
    <property type="project" value="TreeGrafter"/>
</dbReference>
<evidence type="ECO:0000313" key="16">
    <source>
        <dbReference type="EMBL" id="RPA98819.1"/>
    </source>
</evidence>
<evidence type="ECO:0000256" key="4">
    <source>
        <dbReference type="ARBA" id="ARBA00006351"/>
    </source>
</evidence>
<evidence type="ECO:0000259" key="11">
    <source>
        <dbReference type="Pfam" id="PF18400"/>
    </source>
</evidence>
<evidence type="ECO:0000256" key="2">
    <source>
        <dbReference type="ARBA" id="ARBA00004319"/>
    </source>
</evidence>
<dbReference type="Gene3D" id="3.90.550.10">
    <property type="entry name" value="Spore Coat Polysaccharide Biosynthesis Protein SpsA, Chain A"/>
    <property type="match status" value="1"/>
</dbReference>
<keyword evidence="6 10" id="KW-0732">Signal</keyword>
<dbReference type="InterPro" id="IPR040693">
    <property type="entry name" value="UGGT_TRXL_1"/>
</dbReference>
<feature type="domain" description="Glucosyltransferase 24 catalytic" evidence="15">
    <location>
        <begin position="1227"/>
        <end position="1493"/>
    </location>
</feature>
<evidence type="ECO:0000259" key="12">
    <source>
        <dbReference type="Pfam" id="PF18401"/>
    </source>
</evidence>
<dbReference type="PANTHER" id="PTHR11226">
    <property type="entry name" value="UDP-GLUCOSE GLYCOPROTEIN:GLUCOSYLTRANSFERASE"/>
    <property type="match status" value="1"/>
</dbReference>
<feature type="chain" id="PRO_5018022526" description="UDP-glucose:glycoprotein glucosyltransferase" evidence="10">
    <location>
        <begin position="27"/>
        <end position="1536"/>
    </location>
</feature>
<evidence type="ECO:0000256" key="3">
    <source>
        <dbReference type="ARBA" id="ARBA00004922"/>
    </source>
</evidence>
<evidence type="ECO:0000259" key="14">
    <source>
        <dbReference type="Pfam" id="PF18403"/>
    </source>
</evidence>
<evidence type="ECO:0000256" key="6">
    <source>
        <dbReference type="ARBA" id="ARBA00022729"/>
    </source>
</evidence>
<dbReference type="Pfam" id="PF18403">
    <property type="entry name" value="Thioredoxin_15"/>
    <property type="match status" value="1"/>
</dbReference>
<feature type="region of interest" description="Disordered" evidence="9">
    <location>
        <begin position="1498"/>
        <end position="1536"/>
    </location>
</feature>
<comment type="cofactor">
    <cofactor evidence="1">
        <name>Ca(2+)</name>
        <dbReference type="ChEBI" id="CHEBI:29108"/>
    </cofactor>
</comment>